<dbReference type="PANTHER" id="PTHR34474">
    <property type="entry name" value="SIGNAL TRANSDUCTION PROTEIN TRAP"/>
    <property type="match status" value="1"/>
</dbReference>
<dbReference type="SUPFAM" id="SSF54909">
    <property type="entry name" value="Dimeric alpha+beta barrel"/>
    <property type="match status" value="1"/>
</dbReference>
<dbReference type="EC" id="1.14.99.3" evidence="1"/>
<evidence type="ECO:0000313" key="2">
    <source>
        <dbReference type="Proteomes" id="UP000032047"/>
    </source>
</evidence>
<accession>A0A0D0HLW2</accession>
<organism evidence="1 2">
    <name type="scientific">Anoxybacillus ayderensis</name>
    <dbReference type="NCBI Taxonomy" id="265546"/>
    <lineage>
        <taxon>Bacteria</taxon>
        <taxon>Bacillati</taxon>
        <taxon>Bacillota</taxon>
        <taxon>Bacilli</taxon>
        <taxon>Bacillales</taxon>
        <taxon>Anoxybacillaceae</taxon>
        <taxon>Anoxybacillus</taxon>
    </lineage>
</organism>
<keyword evidence="1" id="KW-0560">Oxidoreductase</keyword>
<dbReference type="RefSeq" id="WP_021093674.1">
    <property type="nucleotide sequence ID" value="NZ_ANOC01000001.1"/>
</dbReference>
<dbReference type="GO" id="GO:0004497">
    <property type="term" value="F:monooxygenase activity"/>
    <property type="evidence" value="ECO:0007669"/>
    <property type="project" value="UniProtKB-KW"/>
</dbReference>
<dbReference type="AlphaFoldDB" id="A0A0D0HLW2"/>
<keyword evidence="2" id="KW-1185">Reference proteome</keyword>
<dbReference type="PATRIC" id="fig|265546.4.peg.1645"/>
<proteinExistence type="predicted"/>
<comment type="caution">
    <text evidence="1">The sequence shown here is derived from an EMBL/GenBank/DDBJ whole genome shotgun (WGS) entry which is preliminary data.</text>
</comment>
<dbReference type="EMBL" id="JXTG01000007">
    <property type="protein sequence ID" value="KIP21154.1"/>
    <property type="molecule type" value="Genomic_DNA"/>
</dbReference>
<reference evidence="1 2" key="1">
    <citation type="submission" date="2015-01" db="EMBL/GenBank/DDBJ databases">
        <title>Genome sequence of Anoxybacillus ayderensis strain AB04.</title>
        <authorList>
            <person name="Belduz A.O."/>
            <person name="Canakci S."/>
            <person name="Chan K.-G."/>
            <person name="Kahar U.M."/>
            <person name="Yaakob A.S."/>
            <person name="Chan C.S."/>
            <person name="Goh K.M."/>
        </authorList>
    </citation>
    <scope>NUCLEOTIDE SEQUENCE [LARGE SCALE GENOMIC DNA]</scope>
    <source>
        <strain evidence="1 2">AB04</strain>
    </source>
</reference>
<dbReference type="InterPro" id="IPR007138">
    <property type="entry name" value="ABM_dom"/>
</dbReference>
<protein>
    <submittedName>
        <fullName evidence="1">Heme-degrading monooxygenase isdG</fullName>
        <ecNumber evidence="1">1.14.99.3</ecNumber>
    </submittedName>
</protein>
<dbReference type="PANTHER" id="PTHR34474:SF4">
    <property type="entry name" value="HEME OXYGENASE (STAPHYLOBILIN-PRODUCING) 1"/>
    <property type="match status" value="1"/>
</dbReference>
<keyword evidence="1" id="KW-0503">Monooxygenase</keyword>
<dbReference type="Pfam" id="PF03992">
    <property type="entry name" value="ABM"/>
    <property type="match status" value="1"/>
</dbReference>
<gene>
    <name evidence="1" type="ORF">JV16_01648</name>
</gene>
<name>A0A0D0HLW2_9BACL</name>
<dbReference type="InterPro" id="IPR011008">
    <property type="entry name" value="Dimeric_a/b-barrel"/>
</dbReference>
<dbReference type="InterPro" id="IPR050404">
    <property type="entry name" value="Heme-degrading_MO"/>
</dbReference>
<dbReference type="Proteomes" id="UP000032047">
    <property type="component" value="Unassembled WGS sequence"/>
</dbReference>
<dbReference type="PROSITE" id="PS51725">
    <property type="entry name" value="ABM"/>
    <property type="match status" value="1"/>
</dbReference>
<sequence length="103" mass="12084">MYVVTNAIRVKKGYASQLVERFKERKGIEQSPGFIRLELHVTQGLEDYDEVRVCTTWENKQSFEAWTQSEAFRKAHEQKAKDRPDYVLGNEMFSYEVALSFQA</sequence>
<evidence type="ECO:0000313" key="1">
    <source>
        <dbReference type="EMBL" id="KIP21154.1"/>
    </source>
</evidence>
<dbReference type="Gene3D" id="3.30.70.100">
    <property type="match status" value="1"/>
</dbReference>